<sequence>MVPLYPPKKRPPPSRYRKPSLSAAYPRPKPPPQRTLLYTIIAASVFVAILFFASPAVPVVQDLRLFHHTPIHKPPAQKNSTSGDAKWYSDWKWLHPFSYSITQDEDRSVLPPLLTRPPIYTFYDDLAEKDEKIKASETKLLLLWRRAWWAQGFRPVILGRSEAMMNPLYEGIQMHKLQPQMEAEIVRWSAWGQMGTGILANWLAHPMGSHDDHLLSQFRRGEYSKLTRYEGLGAGLYSGEMNAINAAISEALKSPELEKSNSFFDVVKHETIRVDPMPDAVAFYSANANAEHFKSITTTLAEDKAEGLRNLAQLITSHLHLTFLNTFTDGFVVLTPHSENTHLLTEYALALADALRSCPASPVPSSCPPNDPGCTPCSSISPPPIKKAEYYTNSSTIYTIGTIPHPLTLASLLSGKKDITTRHIRRETKRDRWLGAVTEKTLGKDLGGPSRIVNFKEIVASDWGVARGLWMTEDPPPEHKDLEYHFGFELTKFNVTGPETDTLPLSKKEKKQVDRAFAIQKTLLANSKELIKQKKAKDEKPGVKEMVEAWNLADTEAWRFVRAFGAREKVERTQWEEEERAFAGGEEGRPESWGKWFDRR</sequence>
<evidence type="ECO:0000313" key="4">
    <source>
        <dbReference type="Proteomes" id="UP000664203"/>
    </source>
</evidence>
<feature type="compositionally biased region" description="Basic and acidic residues" evidence="1">
    <location>
        <begin position="586"/>
        <end position="600"/>
    </location>
</feature>
<gene>
    <name evidence="3" type="ORF">ALECFALPRED_001145</name>
</gene>
<evidence type="ECO:0000313" key="3">
    <source>
        <dbReference type="EMBL" id="CAF9919377.1"/>
    </source>
</evidence>
<keyword evidence="4" id="KW-1185">Reference proteome</keyword>
<dbReference type="Proteomes" id="UP000664203">
    <property type="component" value="Unassembled WGS sequence"/>
</dbReference>
<feature type="region of interest" description="Disordered" evidence="1">
    <location>
        <begin position="575"/>
        <end position="600"/>
    </location>
</feature>
<evidence type="ECO:0000256" key="1">
    <source>
        <dbReference type="SAM" id="MobiDB-lite"/>
    </source>
</evidence>
<keyword evidence="2" id="KW-1133">Transmembrane helix</keyword>
<feature type="transmembrane region" description="Helical" evidence="2">
    <location>
        <begin position="36"/>
        <end position="57"/>
    </location>
</feature>
<dbReference type="AlphaFoldDB" id="A0A8H3F6B8"/>
<feature type="compositionally biased region" description="Basic residues" evidence="1">
    <location>
        <begin position="7"/>
        <end position="18"/>
    </location>
</feature>
<dbReference type="PANTHER" id="PTHR42055">
    <property type="entry name" value="YALI0E03476P"/>
    <property type="match status" value="1"/>
</dbReference>
<dbReference type="PANTHER" id="PTHR42055:SF1">
    <property type="entry name" value="YALI0E03476P"/>
    <property type="match status" value="1"/>
</dbReference>
<comment type="caution">
    <text evidence="3">The sequence shown here is derived from an EMBL/GenBank/DDBJ whole genome shotgun (WGS) entry which is preliminary data.</text>
</comment>
<feature type="region of interest" description="Disordered" evidence="1">
    <location>
        <begin position="1"/>
        <end position="28"/>
    </location>
</feature>
<dbReference type="EMBL" id="CAJPDR010000121">
    <property type="protein sequence ID" value="CAF9919377.1"/>
    <property type="molecule type" value="Genomic_DNA"/>
</dbReference>
<keyword evidence="2" id="KW-0812">Transmembrane</keyword>
<evidence type="ECO:0000256" key="2">
    <source>
        <dbReference type="SAM" id="Phobius"/>
    </source>
</evidence>
<keyword evidence="2" id="KW-0472">Membrane</keyword>
<reference evidence="3" key="1">
    <citation type="submission" date="2021-03" db="EMBL/GenBank/DDBJ databases">
        <authorList>
            <person name="Tagirdzhanova G."/>
        </authorList>
    </citation>
    <scope>NUCLEOTIDE SEQUENCE</scope>
</reference>
<protein>
    <submittedName>
        <fullName evidence="3">Uncharacterized protein</fullName>
    </submittedName>
</protein>
<organism evidence="3 4">
    <name type="scientific">Alectoria fallacina</name>
    <dbReference type="NCBI Taxonomy" id="1903189"/>
    <lineage>
        <taxon>Eukaryota</taxon>
        <taxon>Fungi</taxon>
        <taxon>Dikarya</taxon>
        <taxon>Ascomycota</taxon>
        <taxon>Pezizomycotina</taxon>
        <taxon>Lecanoromycetes</taxon>
        <taxon>OSLEUM clade</taxon>
        <taxon>Lecanoromycetidae</taxon>
        <taxon>Lecanorales</taxon>
        <taxon>Lecanorineae</taxon>
        <taxon>Parmeliaceae</taxon>
        <taxon>Alectoria</taxon>
    </lineage>
</organism>
<accession>A0A8H3F6B8</accession>
<proteinExistence type="predicted"/>
<dbReference type="OrthoDB" id="5312133at2759"/>
<name>A0A8H3F6B8_9LECA</name>